<sequence length="155" mass="18100">MPPDGYEHLLETQDARRVAWILALVPEKNPGLWVTINVVMLIWSSFMLVTIFLDAKREFREQFYLFWSFATTAVWVAEVILEVWYHKSASSCRQIFELLVAAYLTYASAVTLWKKWTHPGKDVDEELTDAMISTVAYFYASEETLRLLWYAMTAD</sequence>
<gene>
    <name evidence="2" type="ORF">C1SCF055_LOCUS1549</name>
</gene>
<name>A0A9P1BGF6_9DINO</name>
<keyword evidence="1" id="KW-1133">Transmembrane helix</keyword>
<feature type="transmembrane region" description="Helical" evidence="1">
    <location>
        <begin position="65"/>
        <end position="85"/>
    </location>
</feature>
<evidence type="ECO:0000256" key="1">
    <source>
        <dbReference type="SAM" id="Phobius"/>
    </source>
</evidence>
<comment type="caution">
    <text evidence="2">The sequence shown here is derived from an EMBL/GenBank/DDBJ whole genome shotgun (WGS) entry which is preliminary data.</text>
</comment>
<evidence type="ECO:0000313" key="4">
    <source>
        <dbReference type="Proteomes" id="UP001152797"/>
    </source>
</evidence>
<dbReference type="EMBL" id="CAMXCT010000048">
    <property type="protein sequence ID" value="CAI3973018.1"/>
    <property type="molecule type" value="Genomic_DNA"/>
</dbReference>
<dbReference type="OrthoDB" id="435628at2759"/>
<organism evidence="2">
    <name type="scientific">Cladocopium goreaui</name>
    <dbReference type="NCBI Taxonomy" id="2562237"/>
    <lineage>
        <taxon>Eukaryota</taxon>
        <taxon>Sar</taxon>
        <taxon>Alveolata</taxon>
        <taxon>Dinophyceae</taxon>
        <taxon>Suessiales</taxon>
        <taxon>Symbiodiniaceae</taxon>
        <taxon>Cladocopium</taxon>
    </lineage>
</organism>
<reference evidence="2" key="1">
    <citation type="submission" date="2022-10" db="EMBL/GenBank/DDBJ databases">
        <authorList>
            <person name="Chen Y."/>
            <person name="Dougan E. K."/>
            <person name="Chan C."/>
            <person name="Rhodes N."/>
            <person name="Thang M."/>
        </authorList>
    </citation>
    <scope>NUCLEOTIDE SEQUENCE</scope>
</reference>
<protein>
    <submittedName>
        <fullName evidence="3">MARVEL domain-containing protein</fullName>
    </submittedName>
</protein>
<dbReference type="Proteomes" id="UP001152797">
    <property type="component" value="Unassembled WGS sequence"/>
</dbReference>
<dbReference type="EMBL" id="CAMXCT020000048">
    <property type="protein sequence ID" value="CAL1126393.1"/>
    <property type="molecule type" value="Genomic_DNA"/>
</dbReference>
<feature type="transmembrane region" description="Helical" evidence="1">
    <location>
        <begin position="32"/>
        <end position="53"/>
    </location>
</feature>
<keyword evidence="1" id="KW-0812">Transmembrane</keyword>
<accession>A0A9P1BGF6</accession>
<dbReference type="AlphaFoldDB" id="A0A9P1BGF6"/>
<dbReference type="EMBL" id="CAMXCT030000048">
    <property type="protein sequence ID" value="CAL4760330.1"/>
    <property type="molecule type" value="Genomic_DNA"/>
</dbReference>
<evidence type="ECO:0000313" key="2">
    <source>
        <dbReference type="EMBL" id="CAI3973018.1"/>
    </source>
</evidence>
<keyword evidence="1" id="KW-0472">Membrane</keyword>
<reference evidence="3 4" key="2">
    <citation type="submission" date="2024-05" db="EMBL/GenBank/DDBJ databases">
        <authorList>
            <person name="Chen Y."/>
            <person name="Shah S."/>
            <person name="Dougan E. K."/>
            <person name="Thang M."/>
            <person name="Chan C."/>
        </authorList>
    </citation>
    <scope>NUCLEOTIDE SEQUENCE [LARGE SCALE GENOMIC DNA]</scope>
</reference>
<evidence type="ECO:0000313" key="3">
    <source>
        <dbReference type="EMBL" id="CAL4760330.1"/>
    </source>
</evidence>
<proteinExistence type="predicted"/>
<keyword evidence="4" id="KW-1185">Reference proteome</keyword>